<name>A0A0F8YYB4_9ZZZZ</name>
<reference evidence="1" key="1">
    <citation type="journal article" date="2015" name="Nature">
        <title>Complex archaea that bridge the gap between prokaryotes and eukaryotes.</title>
        <authorList>
            <person name="Spang A."/>
            <person name="Saw J.H."/>
            <person name="Jorgensen S.L."/>
            <person name="Zaremba-Niedzwiedzka K."/>
            <person name="Martijn J."/>
            <person name="Lind A.E."/>
            <person name="van Eijk R."/>
            <person name="Schleper C."/>
            <person name="Guy L."/>
            <person name="Ettema T.J."/>
        </authorList>
    </citation>
    <scope>NUCLEOTIDE SEQUENCE</scope>
</reference>
<protein>
    <submittedName>
        <fullName evidence="1">Uncharacterized protein</fullName>
    </submittedName>
</protein>
<dbReference type="EMBL" id="LAZR01063674">
    <property type="protein sequence ID" value="KKK59039.1"/>
    <property type="molecule type" value="Genomic_DNA"/>
</dbReference>
<organism evidence="1">
    <name type="scientific">marine sediment metagenome</name>
    <dbReference type="NCBI Taxonomy" id="412755"/>
    <lineage>
        <taxon>unclassified sequences</taxon>
        <taxon>metagenomes</taxon>
        <taxon>ecological metagenomes</taxon>
    </lineage>
</organism>
<sequence>MVFERVLKGGHFHSTILPEEISISKNCVVFGKKVKASLNQGFVEVFLDRKNNLVGFVSSKSPVTGYKIHKGNNTTGIFAKHLERKVYQAKLQDGLWVIKVKKIHEDIPTTKQNE</sequence>
<proteinExistence type="predicted"/>
<accession>A0A0F8YYB4</accession>
<evidence type="ECO:0000313" key="1">
    <source>
        <dbReference type="EMBL" id="KKK59039.1"/>
    </source>
</evidence>
<dbReference type="AlphaFoldDB" id="A0A0F8YYB4"/>
<comment type="caution">
    <text evidence="1">The sequence shown here is derived from an EMBL/GenBank/DDBJ whole genome shotgun (WGS) entry which is preliminary data.</text>
</comment>
<gene>
    <name evidence="1" type="ORF">LCGC14_3038400</name>
</gene>